<dbReference type="InterPro" id="IPR029063">
    <property type="entry name" value="SAM-dependent_MTases_sf"/>
</dbReference>
<dbReference type="EMBL" id="BAAANY010000005">
    <property type="protein sequence ID" value="GAA1665812.1"/>
    <property type="molecule type" value="Genomic_DNA"/>
</dbReference>
<dbReference type="InterPro" id="IPR052514">
    <property type="entry name" value="SAM-dependent_MTase"/>
</dbReference>
<name>A0ABN2G5T6_9ACTN</name>
<evidence type="ECO:0000259" key="1">
    <source>
        <dbReference type="Pfam" id="PF05050"/>
    </source>
</evidence>
<protein>
    <submittedName>
        <fullName evidence="2">FkbM family methyltransferase</fullName>
    </submittedName>
</protein>
<dbReference type="Pfam" id="PF05050">
    <property type="entry name" value="Methyltransf_21"/>
    <property type="match status" value="1"/>
</dbReference>
<keyword evidence="2" id="KW-0808">Transferase</keyword>
<dbReference type="NCBIfam" id="TIGR01444">
    <property type="entry name" value="fkbM_fam"/>
    <property type="match status" value="1"/>
</dbReference>
<evidence type="ECO:0000313" key="3">
    <source>
        <dbReference type="Proteomes" id="UP001500618"/>
    </source>
</evidence>
<keyword evidence="3" id="KW-1185">Reference proteome</keyword>
<reference evidence="2 3" key="1">
    <citation type="journal article" date="2019" name="Int. J. Syst. Evol. Microbiol.">
        <title>The Global Catalogue of Microorganisms (GCM) 10K type strain sequencing project: providing services to taxonomists for standard genome sequencing and annotation.</title>
        <authorList>
            <consortium name="The Broad Institute Genomics Platform"/>
            <consortium name="The Broad Institute Genome Sequencing Center for Infectious Disease"/>
            <person name="Wu L."/>
            <person name="Ma J."/>
        </authorList>
    </citation>
    <scope>NUCLEOTIDE SEQUENCE [LARGE SCALE GENOMIC DNA]</scope>
    <source>
        <strain evidence="2 3">JCM 14718</strain>
    </source>
</reference>
<sequence length="253" mass="27595">MASGLRMSAAATPFTENEILGLRSVVPTGGTCFDIGAAYGMYTFPLAHLVGKTGSVHSFEPLTGSYRLLALTKRLVGGKNIQLHRSAVGRESGWQPLTVPRQWGFPIRGRAFLAQDATSLGPNERFTSHQEVGVPVTTVDETCRNAGVGQVDFLKIDVEGAELAVLEGASETIAAHSPALLLEIEDRHVGKYGLRATDLVDYLTSRGYRMYVWKNREWTETDRVTVAVRNYLFSVALDRSRSKIPALAGQWAG</sequence>
<dbReference type="PANTHER" id="PTHR34203">
    <property type="entry name" value="METHYLTRANSFERASE, FKBM FAMILY PROTEIN"/>
    <property type="match status" value="1"/>
</dbReference>
<dbReference type="SUPFAM" id="SSF53335">
    <property type="entry name" value="S-adenosyl-L-methionine-dependent methyltransferases"/>
    <property type="match status" value="1"/>
</dbReference>
<feature type="domain" description="Methyltransferase FkbM" evidence="1">
    <location>
        <begin position="34"/>
        <end position="210"/>
    </location>
</feature>
<keyword evidence="2" id="KW-0489">Methyltransferase</keyword>
<dbReference type="Gene3D" id="3.40.50.150">
    <property type="entry name" value="Vaccinia Virus protein VP39"/>
    <property type="match status" value="1"/>
</dbReference>
<dbReference type="GO" id="GO:0032259">
    <property type="term" value="P:methylation"/>
    <property type="evidence" value="ECO:0007669"/>
    <property type="project" value="UniProtKB-KW"/>
</dbReference>
<evidence type="ECO:0000313" key="2">
    <source>
        <dbReference type="EMBL" id="GAA1665812.1"/>
    </source>
</evidence>
<dbReference type="PANTHER" id="PTHR34203:SF15">
    <property type="entry name" value="SLL1173 PROTEIN"/>
    <property type="match status" value="1"/>
</dbReference>
<organism evidence="2 3">
    <name type="scientific">Fodinicola feengrottensis</name>
    <dbReference type="NCBI Taxonomy" id="435914"/>
    <lineage>
        <taxon>Bacteria</taxon>
        <taxon>Bacillati</taxon>
        <taxon>Actinomycetota</taxon>
        <taxon>Actinomycetes</taxon>
        <taxon>Mycobacteriales</taxon>
        <taxon>Fodinicola</taxon>
    </lineage>
</organism>
<comment type="caution">
    <text evidence="2">The sequence shown here is derived from an EMBL/GenBank/DDBJ whole genome shotgun (WGS) entry which is preliminary data.</text>
</comment>
<accession>A0ABN2G5T6</accession>
<dbReference type="Proteomes" id="UP001500618">
    <property type="component" value="Unassembled WGS sequence"/>
</dbReference>
<dbReference type="InterPro" id="IPR006342">
    <property type="entry name" value="FkbM_mtfrase"/>
</dbReference>
<proteinExistence type="predicted"/>
<gene>
    <name evidence="2" type="ORF">GCM10009765_14170</name>
</gene>
<dbReference type="GO" id="GO:0008168">
    <property type="term" value="F:methyltransferase activity"/>
    <property type="evidence" value="ECO:0007669"/>
    <property type="project" value="UniProtKB-KW"/>
</dbReference>